<dbReference type="Proteomes" id="UP000324222">
    <property type="component" value="Unassembled WGS sequence"/>
</dbReference>
<gene>
    <name evidence="2" type="ORF">E2C01_025527</name>
</gene>
<organism evidence="2 3">
    <name type="scientific">Portunus trituberculatus</name>
    <name type="common">Swimming crab</name>
    <name type="synonym">Neptunus trituberculatus</name>
    <dbReference type="NCBI Taxonomy" id="210409"/>
    <lineage>
        <taxon>Eukaryota</taxon>
        <taxon>Metazoa</taxon>
        <taxon>Ecdysozoa</taxon>
        <taxon>Arthropoda</taxon>
        <taxon>Crustacea</taxon>
        <taxon>Multicrustacea</taxon>
        <taxon>Malacostraca</taxon>
        <taxon>Eumalacostraca</taxon>
        <taxon>Eucarida</taxon>
        <taxon>Decapoda</taxon>
        <taxon>Pleocyemata</taxon>
        <taxon>Brachyura</taxon>
        <taxon>Eubrachyura</taxon>
        <taxon>Portunoidea</taxon>
        <taxon>Portunidae</taxon>
        <taxon>Portuninae</taxon>
        <taxon>Portunus</taxon>
    </lineage>
</organism>
<dbReference type="OrthoDB" id="3026777at2759"/>
<name>A0A5B7EG68_PORTR</name>
<evidence type="ECO:0000313" key="3">
    <source>
        <dbReference type="Proteomes" id="UP000324222"/>
    </source>
</evidence>
<evidence type="ECO:0000256" key="1">
    <source>
        <dbReference type="SAM" id="Phobius"/>
    </source>
</evidence>
<feature type="transmembrane region" description="Helical" evidence="1">
    <location>
        <begin position="64"/>
        <end position="87"/>
    </location>
</feature>
<keyword evidence="1" id="KW-1133">Transmembrane helix</keyword>
<evidence type="ECO:0000313" key="2">
    <source>
        <dbReference type="EMBL" id="MPC32219.1"/>
    </source>
</evidence>
<keyword evidence="3" id="KW-1185">Reference proteome</keyword>
<proteinExistence type="predicted"/>
<dbReference type="EMBL" id="VSRR010002586">
    <property type="protein sequence ID" value="MPC32219.1"/>
    <property type="molecule type" value="Genomic_DNA"/>
</dbReference>
<reference evidence="2 3" key="1">
    <citation type="submission" date="2019-05" db="EMBL/GenBank/DDBJ databases">
        <title>Another draft genome of Portunus trituberculatus and its Hox gene families provides insights of decapod evolution.</title>
        <authorList>
            <person name="Jeong J.-H."/>
            <person name="Song I."/>
            <person name="Kim S."/>
            <person name="Choi T."/>
            <person name="Kim D."/>
            <person name="Ryu S."/>
            <person name="Kim W."/>
        </authorList>
    </citation>
    <scope>NUCLEOTIDE SEQUENCE [LARGE SCALE GENOMIC DNA]</scope>
    <source>
        <tissue evidence="2">Muscle</tissue>
    </source>
</reference>
<comment type="caution">
    <text evidence="2">The sequence shown here is derived from an EMBL/GenBank/DDBJ whole genome shotgun (WGS) entry which is preliminary data.</text>
</comment>
<keyword evidence="1" id="KW-0472">Membrane</keyword>
<dbReference type="AlphaFoldDB" id="A0A5B7EG68"/>
<keyword evidence="1" id="KW-0812">Transmembrane</keyword>
<protein>
    <submittedName>
        <fullName evidence="2">Uncharacterized protein</fullName>
    </submittedName>
</protein>
<accession>A0A5B7EG68</accession>
<sequence>MFRVTVEPAVLLYCVSYMVQLSVLQDFIFTKLCSEQYSQEVCVARWKEDTVTDVACVENQAVNYVMWLSVITSILSVIMAQFFGVALDR</sequence>